<protein>
    <recommendedName>
        <fullName evidence="1">Nal1 N-terminal domain-containing protein</fullName>
    </recommendedName>
</protein>
<organism evidence="2 3">
    <name type="scientific">Clostridium botulinum D str. 1873</name>
    <dbReference type="NCBI Taxonomy" id="592027"/>
    <lineage>
        <taxon>Bacteria</taxon>
        <taxon>Bacillati</taxon>
        <taxon>Bacillota</taxon>
        <taxon>Clostridia</taxon>
        <taxon>Eubacteriales</taxon>
        <taxon>Clostridiaceae</taxon>
        <taxon>Clostridium</taxon>
    </lineage>
</organism>
<accession>A0A9P2G7I7</accession>
<sequence length="314" mass="34148">MGFNFGAENDYSNNVKKIFNICKNQYNYFFNKKNVVGIGLGYKIINGMYTSKKCIVVFVSHKVEKANLILKDLIPKSYMGIETDVLESGYFRGASLTQRIRPVQGGYSIGPESVPNVTGSQGCVVTDGTKKYMLSCNHVIANENMLPINTQILQPSLKDGSKITKDAIAYLTKYIPLKNKTAINSPENYVDCAIAREYEPGIFSPQIYMIGSLKGVSTPQLGKKVMKSGRTTSYTEGLITTIGVTVKVKLELGIYIFKNQIVTTAMGQEGDSGAVLVDSNKMAVGLLCAVSPSAAVYNPMDKILSSLGVHIVTG</sequence>
<comment type="caution">
    <text evidence="2">The sequence shown here is derived from an EMBL/GenBank/DDBJ whole genome shotgun (WGS) entry which is preliminary data.</text>
</comment>
<dbReference type="InterPro" id="IPR043504">
    <property type="entry name" value="Peptidase_S1_PA_chymotrypsin"/>
</dbReference>
<feature type="domain" description="Nal1 N-terminal" evidence="1">
    <location>
        <begin position="33"/>
        <end position="80"/>
    </location>
</feature>
<dbReference type="AlphaFoldDB" id="A0A9P2G7I7"/>
<dbReference type="EMBL" id="ACSJ01000007">
    <property type="protein sequence ID" value="EES91407.1"/>
    <property type="molecule type" value="Genomic_DNA"/>
</dbReference>
<dbReference type="Pfam" id="PF25608">
    <property type="entry name" value="NAL1_N"/>
    <property type="match status" value="1"/>
</dbReference>
<gene>
    <name evidence="2" type="ORF">CLG_B1244</name>
</gene>
<evidence type="ECO:0000259" key="1">
    <source>
        <dbReference type="Pfam" id="PF25608"/>
    </source>
</evidence>
<name>A0A9P2G7I7_CLOBO</name>
<reference evidence="2 3" key="1">
    <citation type="submission" date="2009-10" db="EMBL/GenBank/DDBJ databases">
        <authorList>
            <person name="Shrivastava S."/>
            <person name="Brinkac L.B."/>
            <person name="Brown J.L."/>
            <person name="Bruce D.B."/>
            <person name="Detter C."/>
            <person name="Green L.D."/>
            <person name="Munk C.A."/>
            <person name="Rogers Y.C."/>
            <person name="Tapia R."/>
            <person name="Saunders E.S."/>
            <person name="Sims D.R."/>
            <person name="Smith L.A."/>
            <person name="Smith T.J."/>
            <person name="Sutton G."/>
            <person name="Brettin T."/>
        </authorList>
    </citation>
    <scope>NUCLEOTIDE SEQUENCE [LARGE SCALE GENOMIC DNA]</scope>
    <source>
        <strain evidence="3">D str. 1873</strain>
    </source>
</reference>
<dbReference type="GeneID" id="66319954"/>
<dbReference type="InterPro" id="IPR057905">
    <property type="entry name" value="Nal1_N"/>
</dbReference>
<dbReference type="SUPFAM" id="SSF50494">
    <property type="entry name" value="Trypsin-like serine proteases"/>
    <property type="match status" value="1"/>
</dbReference>
<evidence type="ECO:0000313" key="2">
    <source>
        <dbReference type="EMBL" id="EES91407.1"/>
    </source>
</evidence>
<dbReference type="Proteomes" id="UP000006160">
    <property type="component" value="Unassembled WGS sequence"/>
</dbReference>
<proteinExistence type="predicted"/>
<dbReference type="InterPro" id="IPR009003">
    <property type="entry name" value="Peptidase_S1_PA"/>
</dbReference>
<evidence type="ECO:0000313" key="3">
    <source>
        <dbReference type="Proteomes" id="UP000006160"/>
    </source>
</evidence>
<dbReference type="Gene3D" id="2.40.10.10">
    <property type="entry name" value="Trypsin-like serine proteases"/>
    <property type="match status" value="1"/>
</dbReference>
<dbReference type="RefSeq" id="WP_003376196.1">
    <property type="nucleotide sequence ID" value="NZ_ACSJ01000007.1"/>
</dbReference>